<dbReference type="InterPro" id="IPR021838">
    <property type="entry name" value="DUF3431"/>
</dbReference>
<feature type="chain" id="PRO_5008085906" description="Survival protein SurE-like phosphatase/nucleotidase domain-containing protein" evidence="2">
    <location>
        <begin position="17"/>
        <end position="689"/>
    </location>
</feature>
<protein>
    <recommendedName>
        <fullName evidence="3">Survival protein SurE-like phosphatase/nucleotidase domain-containing protein</fullName>
    </recommendedName>
</protein>
<evidence type="ECO:0000259" key="3">
    <source>
        <dbReference type="Pfam" id="PF01975"/>
    </source>
</evidence>
<dbReference type="GO" id="GO:0016787">
    <property type="term" value="F:hydrolase activity"/>
    <property type="evidence" value="ECO:0007669"/>
    <property type="project" value="InterPro"/>
</dbReference>
<feature type="compositionally biased region" description="Polar residues" evidence="1">
    <location>
        <begin position="55"/>
        <end position="69"/>
    </location>
</feature>
<evidence type="ECO:0000313" key="5">
    <source>
        <dbReference type="Proteomes" id="UP000243015"/>
    </source>
</evidence>
<gene>
    <name evidence="4" type="ORF">A7C99_3090</name>
</gene>
<dbReference type="Proteomes" id="UP000243015">
    <property type="component" value="Unassembled WGS sequence"/>
</dbReference>
<feature type="region of interest" description="Disordered" evidence="1">
    <location>
        <begin position="49"/>
        <end position="70"/>
    </location>
</feature>
<dbReference type="InterPro" id="IPR036523">
    <property type="entry name" value="SurE-like_sf"/>
</dbReference>
<accession>A0A178F3E8</accession>
<dbReference type="VEuPathDB" id="FungiDB:TERG_01926"/>
<dbReference type="AlphaFoldDB" id="A0A178F3E8"/>
<evidence type="ECO:0000256" key="1">
    <source>
        <dbReference type="SAM" id="MobiDB-lite"/>
    </source>
</evidence>
<dbReference type="SUPFAM" id="SSF64167">
    <property type="entry name" value="SurE-like"/>
    <property type="match status" value="1"/>
</dbReference>
<reference evidence="4 5" key="1">
    <citation type="submission" date="2016-05" db="EMBL/GenBank/DDBJ databases">
        <title>Genome sequencing of Trichophyton rubrum CMCC(F)T1i isolated from hair.</title>
        <authorList>
            <person name="Zhan P."/>
            <person name="Tao Y."/>
            <person name="Liu W."/>
        </authorList>
    </citation>
    <scope>NUCLEOTIDE SEQUENCE [LARGE SCALE GENOMIC DNA]</scope>
    <source>
        <strain evidence="5">CMCC(F)T1i</strain>
    </source>
</reference>
<feature type="signal peptide" evidence="2">
    <location>
        <begin position="1"/>
        <end position="16"/>
    </location>
</feature>
<dbReference type="EMBL" id="LHPM01000013">
    <property type="protein sequence ID" value="OAL65987.1"/>
    <property type="molecule type" value="Genomic_DNA"/>
</dbReference>
<dbReference type="VEuPathDB" id="FungiDB:TERG_01925"/>
<proteinExistence type="predicted"/>
<feature type="domain" description="Survival protein SurE-like phosphatase/nucleotidase" evidence="3">
    <location>
        <begin position="19"/>
        <end position="215"/>
    </location>
</feature>
<dbReference type="Pfam" id="PF11913">
    <property type="entry name" value="DUF3431"/>
    <property type="match status" value="1"/>
</dbReference>
<comment type="caution">
    <text evidence="4">The sequence shown here is derived from an EMBL/GenBank/DDBJ whole genome shotgun (WGS) entry which is preliminary data.</text>
</comment>
<dbReference type="Pfam" id="PF01975">
    <property type="entry name" value="SurE"/>
    <property type="match status" value="1"/>
</dbReference>
<evidence type="ECO:0000313" key="4">
    <source>
        <dbReference type="EMBL" id="OAL65987.1"/>
    </source>
</evidence>
<dbReference type="PANTHER" id="PTHR37490:SF3">
    <property type="entry name" value="DUF3431 DOMAIN CONTAINING PROTEIN"/>
    <property type="match status" value="1"/>
</dbReference>
<keyword evidence="2" id="KW-0732">Signal</keyword>
<dbReference type="PANTHER" id="PTHR37490">
    <property type="entry name" value="EXPRESSED PROTEIN"/>
    <property type="match status" value="1"/>
</dbReference>
<dbReference type="InterPro" id="IPR002828">
    <property type="entry name" value="SurE-like_Pase/nucleotidase"/>
</dbReference>
<organism evidence="4 5">
    <name type="scientific">Trichophyton rubrum</name>
    <name type="common">Athlete's foot fungus</name>
    <name type="synonym">Epidermophyton rubrum</name>
    <dbReference type="NCBI Taxonomy" id="5551"/>
    <lineage>
        <taxon>Eukaryota</taxon>
        <taxon>Fungi</taxon>
        <taxon>Dikarya</taxon>
        <taxon>Ascomycota</taxon>
        <taxon>Pezizomycotina</taxon>
        <taxon>Eurotiomycetes</taxon>
        <taxon>Eurotiomycetidae</taxon>
        <taxon>Onygenales</taxon>
        <taxon>Arthrodermataceae</taxon>
        <taxon>Trichophyton</taxon>
    </lineage>
</organism>
<dbReference type="Gene3D" id="3.40.1210.10">
    <property type="entry name" value="Survival protein SurE-like phosphatase/nucleotidase"/>
    <property type="match status" value="1"/>
</dbReference>
<evidence type="ECO:0000256" key="2">
    <source>
        <dbReference type="SAM" id="SignalP"/>
    </source>
</evidence>
<name>A0A178F3E8_TRIRU</name>
<sequence>MQLRVALCLLPLTVRAANIVSSNDDGWAEVNLHTLYNALTNSGHSVVVSAPADNKSGTGSSDANPTPRNTPCEFDSCPAGSPAVGYDQKNPRFNYVNSFPVTSMRYGIQNVAPRFFGGRPDIAVAGPNVGANLGRTVQISGTVGAATEAALEGVPAIAFSGSVGHLTAYWDYTPNYSEVYATLAAQVTNALLQGAKPILPPGIFLNVNFGAVSDYDCTSPDDFSFVLTRILPTSGNPDVNICGNGGRLPTESDIVKSNGCYVSISVATARGKRDADASAQKFVCESASGTEQRRLVQVKPPDLRHPVERAYDQSEALRIITTNKGPNKGQHKAPVAPTPIAAEDVFIISNFTAGTPKPPGSNYTKALIVPRLRRERVDWINSLEDIKKEIYVVDDPHSLPRIPKNKGREAMVYLTYLIDNYDNLPEIMIFMHAHREAWHHEEPLNRDAAEMVKRLSMERVVRNGFMNLRCDWTPGCPGWIHPHTTQENSEKPEEASVLKGWTDIFPSIPIPGVIGGQCCAEFALSRERAQAVPRSHLIYYRDWLLRTNLIDYYSGRVWEYLWHIIFTGQYVYCPAERVCFCDGYGLCFDDDKPFLELKHLGNILYGLRLELDHWRKKEQEVASAKKERNFTALAKMEVPKMTRKQQIEQEIQQKRAVFDEMKNAAFARGRDPRVRARIAGRPWKEGDGF</sequence>